<dbReference type="RefSeq" id="XP_070866942.1">
    <property type="nucleotide sequence ID" value="XM_071009401.1"/>
</dbReference>
<dbReference type="InterPro" id="IPR012132">
    <property type="entry name" value="GMC_OxRdtase"/>
</dbReference>
<dbReference type="Pfam" id="PF00732">
    <property type="entry name" value="GMC_oxred_N"/>
    <property type="match status" value="1"/>
</dbReference>
<organism evidence="3 4">
    <name type="scientific">Remersonia thermophila</name>
    <dbReference type="NCBI Taxonomy" id="72144"/>
    <lineage>
        <taxon>Eukaryota</taxon>
        <taxon>Fungi</taxon>
        <taxon>Dikarya</taxon>
        <taxon>Ascomycota</taxon>
        <taxon>Pezizomycotina</taxon>
        <taxon>Sordariomycetes</taxon>
        <taxon>Sordariomycetidae</taxon>
        <taxon>Sordariales</taxon>
        <taxon>Sordariales incertae sedis</taxon>
        <taxon>Remersonia</taxon>
    </lineage>
</organism>
<dbReference type="Pfam" id="PF05199">
    <property type="entry name" value="GMC_oxred_C"/>
    <property type="match status" value="1"/>
</dbReference>
<accession>A0ABR4DDM8</accession>
<dbReference type="PANTHER" id="PTHR11552:SF210">
    <property type="entry name" value="GLUCOSE-METHANOL-CHOLINE OXIDOREDUCTASE N-TERMINAL DOMAIN-CONTAINING PROTEIN-RELATED"/>
    <property type="match status" value="1"/>
</dbReference>
<comment type="similarity">
    <text evidence="1">Belongs to the GMC oxidoreductase family.</text>
</comment>
<dbReference type="PROSITE" id="PS00624">
    <property type="entry name" value="GMC_OXRED_2"/>
    <property type="match status" value="1"/>
</dbReference>
<dbReference type="GeneID" id="98124045"/>
<dbReference type="SUPFAM" id="SSF51905">
    <property type="entry name" value="FAD/NAD(P)-binding domain"/>
    <property type="match status" value="1"/>
</dbReference>
<dbReference type="PANTHER" id="PTHR11552">
    <property type="entry name" value="GLUCOSE-METHANOL-CHOLINE GMC OXIDOREDUCTASE"/>
    <property type="match status" value="1"/>
</dbReference>
<dbReference type="InterPro" id="IPR036188">
    <property type="entry name" value="FAD/NAD-bd_sf"/>
</dbReference>
<evidence type="ECO:0000259" key="2">
    <source>
        <dbReference type="PROSITE" id="PS00624"/>
    </source>
</evidence>
<dbReference type="InterPro" id="IPR007867">
    <property type="entry name" value="GMC_OxRtase_C"/>
</dbReference>
<sequence length="610" mass="66145">MGSMHLDQPFDYIVVGGGTAGLVVANRLSEDSRVRVLVVEAGADKTADPLVLTPGLVTAVYGKEEYDWQFPSLNHRRIPQARGKMLGGSSALNFFMMVYPSRGSLDAWAEMGNRGWDFEALAPYFRRSATVHAPPRPAKDLLGLRYVDEAKPAGDGPVQVSYCQGYNVTNKAWLDAFAELGLETRADPRDGTALGAMQNHVTIDPSSHTRSFAASAYYPPEVARRPNLVVLTETLATKVLFDAASRGGGEPVAAGVEVLSQDGRTRRRFSARAEVILAAGALQTPQLLEVSGVGGRELLERLGIPVVVDNPNVGEHLQDHPIVCQSFQVADGIPSADALRDPDAFQALLDLYAAGGRGEGPLGESTISTAYAPFVDARGVADPSLAPILAADPRSFATPRARAIRKLAADAREPMFQYILFPSQVHIPRDAASVRDYFVPALPENYVTVMTILNHPLSCGSVHATAADPRAAPAWDPRYNRNPLDLELLARGVQFVERLVRPDGAFGGAVLKPGGRRVPDLRADDLETAREIVRQRQISVFHLCGSCRMLPRDRGGVVDERLRVYGVRRLRIVDASVFPLEPSGNIQSVVYAVAERAADLIKEDQDPARR</sequence>
<evidence type="ECO:0000313" key="3">
    <source>
        <dbReference type="EMBL" id="KAL2268215.1"/>
    </source>
</evidence>
<gene>
    <name evidence="3" type="ORF">VTJ83DRAFT_3061</name>
</gene>
<evidence type="ECO:0000313" key="4">
    <source>
        <dbReference type="Proteomes" id="UP001600064"/>
    </source>
</evidence>
<dbReference type="InterPro" id="IPR000172">
    <property type="entry name" value="GMC_OxRdtase_N"/>
</dbReference>
<evidence type="ECO:0000256" key="1">
    <source>
        <dbReference type="ARBA" id="ARBA00010790"/>
    </source>
</evidence>
<proteinExistence type="inferred from homology"/>
<dbReference type="Gene3D" id="3.30.560.10">
    <property type="entry name" value="Glucose Oxidase, domain 3"/>
    <property type="match status" value="1"/>
</dbReference>
<comment type="caution">
    <text evidence="3">The sequence shown here is derived from an EMBL/GenBank/DDBJ whole genome shotgun (WGS) entry which is preliminary data.</text>
</comment>
<dbReference type="SUPFAM" id="SSF54373">
    <property type="entry name" value="FAD-linked reductases, C-terminal domain"/>
    <property type="match status" value="1"/>
</dbReference>
<feature type="domain" description="Glucose-methanol-choline oxidoreductase N-terminal" evidence="2">
    <location>
        <begin position="280"/>
        <end position="294"/>
    </location>
</feature>
<dbReference type="PIRSF" id="PIRSF000137">
    <property type="entry name" value="Alcohol_oxidase"/>
    <property type="match status" value="1"/>
</dbReference>
<dbReference type="Proteomes" id="UP001600064">
    <property type="component" value="Unassembled WGS sequence"/>
</dbReference>
<keyword evidence="4" id="KW-1185">Reference proteome</keyword>
<dbReference type="Gene3D" id="3.50.50.60">
    <property type="entry name" value="FAD/NAD(P)-binding domain"/>
    <property type="match status" value="1"/>
</dbReference>
<dbReference type="EMBL" id="JAZGUE010000003">
    <property type="protein sequence ID" value="KAL2268215.1"/>
    <property type="molecule type" value="Genomic_DNA"/>
</dbReference>
<name>A0ABR4DDM8_9PEZI</name>
<reference evidence="3 4" key="1">
    <citation type="journal article" date="2024" name="Commun. Biol.">
        <title>Comparative genomic analysis of thermophilic fungi reveals convergent evolutionary adaptations and gene losses.</title>
        <authorList>
            <person name="Steindorff A.S."/>
            <person name="Aguilar-Pontes M.V."/>
            <person name="Robinson A.J."/>
            <person name="Andreopoulos B."/>
            <person name="LaButti K."/>
            <person name="Kuo A."/>
            <person name="Mondo S."/>
            <person name="Riley R."/>
            <person name="Otillar R."/>
            <person name="Haridas S."/>
            <person name="Lipzen A."/>
            <person name="Grimwood J."/>
            <person name="Schmutz J."/>
            <person name="Clum A."/>
            <person name="Reid I.D."/>
            <person name="Moisan M.C."/>
            <person name="Butler G."/>
            <person name="Nguyen T.T.M."/>
            <person name="Dewar K."/>
            <person name="Conant G."/>
            <person name="Drula E."/>
            <person name="Henrissat B."/>
            <person name="Hansel C."/>
            <person name="Singer S."/>
            <person name="Hutchinson M.I."/>
            <person name="de Vries R.P."/>
            <person name="Natvig D.O."/>
            <person name="Powell A.J."/>
            <person name="Tsang A."/>
            <person name="Grigoriev I.V."/>
        </authorList>
    </citation>
    <scope>NUCLEOTIDE SEQUENCE [LARGE SCALE GENOMIC DNA]</scope>
    <source>
        <strain evidence="3 4">ATCC 22073</strain>
    </source>
</reference>
<protein>
    <recommendedName>
        <fullName evidence="2">Glucose-methanol-choline oxidoreductase N-terminal domain-containing protein</fullName>
    </recommendedName>
</protein>